<proteinExistence type="predicted"/>
<feature type="domain" description="RRM" evidence="7">
    <location>
        <begin position="201"/>
        <end position="283"/>
    </location>
</feature>
<feature type="compositionally biased region" description="Polar residues" evidence="6">
    <location>
        <begin position="57"/>
        <end position="66"/>
    </location>
</feature>
<dbReference type="GO" id="GO:0005737">
    <property type="term" value="C:cytoplasm"/>
    <property type="evidence" value="ECO:0007669"/>
    <property type="project" value="UniProtKB-SubCell"/>
</dbReference>
<dbReference type="CDD" id="cd12251">
    <property type="entry name" value="RRM3_hnRNPR_like"/>
    <property type="match status" value="1"/>
</dbReference>
<feature type="domain" description="RRM" evidence="7">
    <location>
        <begin position="121"/>
        <end position="199"/>
    </location>
</feature>
<dbReference type="SUPFAM" id="SSF54768">
    <property type="entry name" value="dsRNA-binding domain-like"/>
    <property type="match status" value="1"/>
</dbReference>
<evidence type="ECO:0000259" key="7">
    <source>
        <dbReference type="PROSITE" id="PS50102"/>
    </source>
</evidence>
<protein>
    <recommendedName>
        <fullName evidence="7">RRM domain-containing protein</fullName>
    </recommendedName>
</protein>
<keyword evidence="3" id="KW-0677">Repeat</keyword>
<dbReference type="InterPro" id="IPR000504">
    <property type="entry name" value="RRM_dom"/>
</dbReference>
<evidence type="ECO:0000256" key="4">
    <source>
        <dbReference type="ARBA" id="ARBA00022884"/>
    </source>
</evidence>
<evidence type="ECO:0000256" key="1">
    <source>
        <dbReference type="ARBA" id="ARBA00004496"/>
    </source>
</evidence>
<reference evidence="8" key="1">
    <citation type="submission" date="2021-01" db="UniProtKB">
        <authorList>
            <consortium name="EnsemblMetazoa"/>
        </authorList>
    </citation>
    <scope>IDENTIFICATION</scope>
</reference>
<dbReference type="PROSITE" id="PS50102">
    <property type="entry name" value="RRM"/>
    <property type="match status" value="3"/>
</dbReference>
<keyword evidence="9" id="KW-1185">Reference proteome</keyword>
<keyword evidence="4 5" id="KW-0694">RNA-binding</keyword>
<dbReference type="NCBIfam" id="TIGR01648">
    <property type="entry name" value="hnRNP-R-Q"/>
    <property type="match status" value="1"/>
</dbReference>
<dbReference type="InterPro" id="IPR006535">
    <property type="entry name" value="HnRNP_R/Q_splicing_fac"/>
</dbReference>
<keyword evidence="2" id="KW-0963">Cytoplasm</keyword>
<dbReference type="GeneID" id="136824749"/>
<dbReference type="FunFam" id="3.30.70.330:FF:000027">
    <property type="entry name" value="Heterogeneous nuclear ribonucleoprotein q isoform"/>
    <property type="match status" value="1"/>
</dbReference>
<dbReference type="RefSeq" id="XP_066936824.1">
    <property type="nucleotide sequence ID" value="XM_067080723.1"/>
</dbReference>
<dbReference type="FunFam" id="3.30.70.330:FF:000026">
    <property type="entry name" value="APOBEC1 complementation factor isoform X1"/>
    <property type="match status" value="1"/>
</dbReference>
<evidence type="ECO:0000256" key="5">
    <source>
        <dbReference type="PROSITE-ProRule" id="PRU00176"/>
    </source>
</evidence>
<dbReference type="EnsemblMetazoa" id="CLYHEMT020719.2">
    <property type="protein sequence ID" value="CLYHEMP020719.2"/>
    <property type="gene ID" value="CLYHEMG020719"/>
</dbReference>
<dbReference type="SUPFAM" id="SSF54928">
    <property type="entry name" value="RNA-binding domain, RBD"/>
    <property type="match status" value="3"/>
</dbReference>
<feature type="compositionally biased region" description="Polar residues" evidence="6">
    <location>
        <begin position="7"/>
        <end position="28"/>
    </location>
</feature>
<evidence type="ECO:0000256" key="2">
    <source>
        <dbReference type="ARBA" id="ARBA00022490"/>
    </source>
</evidence>
<dbReference type="PANTHER" id="PTHR21245">
    <property type="entry name" value="HETEROGENEOUS NUCLEAR RIBONUCLEOPROTEIN"/>
    <property type="match status" value="1"/>
</dbReference>
<evidence type="ECO:0000256" key="3">
    <source>
        <dbReference type="ARBA" id="ARBA00022737"/>
    </source>
</evidence>
<evidence type="ECO:0000313" key="8">
    <source>
        <dbReference type="EnsemblMetazoa" id="CLYHEMP020719.2"/>
    </source>
</evidence>
<dbReference type="InterPro" id="IPR012677">
    <property type="entry name" value="Nucleotide-bd_a/b_plait_sf"/>
</dbReference>
<name>A0A7M5XB50_9CNID</name>
<dbReference type="Gene3D" id="3.30.70.330">
    <property type="match status" value="3"/>
</dbReference>
<dbReference type="Pfam" id="PF14709">
    <property type="entry name" value="DND1_DSRM"/>
    <property type="match status" value="1"/>
</dbReference>
<comment type="subcellular location">
    <subcellularLocation>
        <location evidence="1">Cytoplasm</location>
    </subcellularLocation>
</comment>
<feature type="domain" description="RRM" evidence="7">
    <location>
        <begin position="296"/>
        <end position="366"/>
    </location>
</feature>
<accession>A0A7M5XB50</accession>
<dbReference type="SMART" id="SM00360">
    <property type="entry name" value="RRM"/>
    <property type="match status" value="3"/>
</dbReference>
<evidence type="ECO:0000313" key="9">
    <source>
        <dbReference type="Proteomes" id="UP000594262"/>
    </source>
</evidence>
<dbReference type="FunFam" id="3.30.70.330:FF:000022">
    <property type="entry name" value="APOBEC1 complementation factor isoform X1"/>
    <property type="match status" value="1"/>
</dbReference>
<dbReference type="Proteomes" id="UP000594262">
    <property type="component" value="Unplaced"/>
</dbReference>
<dbReference type="CDD" id="cd12250">
    <property type="entry name" value="RRM2_hnRNPR_like"/>
    <property type="match status" value="1"/>
</dbReference>
<organism evidence="8 9">
    <name type="scientific">Clytia hemisphaerica</name>
    <dbReference type="NCBI Taxonomy" id="252671"/>
    <lineage>
        <taxon>Eukaryota</taxon>
        <taxon>Metazoa</taxon>
        <taxon>Cnidaria</taxon>
        <taxon>Hydrozoa</taxon>
        <taxon>Hydroidolina</taxon>
        <taxon>Leptothecata</taxon>
        <taxon>Obeliida</taxon>
        <taxon>Clytiidae</taxon>
        <taxon>Clytia</taxon>
    </lineage>
</organism>
<dbReference type="AlphaFoldDB" id="A0A7M5XB50"/>
<dbReference type="CDD" id="cd12249">
    <property type="entry name" value="RRM1_hnRNPR_like"/>
    <property type="match status" value="1"/>
</dbReference>
<dbReference type="GO" id="GO:0003723">
    <property type="term" value="F:RNA binding"/>
    <property type="evidence" value="ECO:0007669"/>
    <property type="project" value="UniProtKB-UniRule"/>
</dbReference>
<dbReference type="Pfam" id="PF00076">
    <property type="entry name" value="RRM_1"/>
    <property type="match status" value="3"/>
</dbReference>
<dbReference type="InterPro" id="IPR035979">
    <property type="entry name" value="RBD_domain_sf"/>
</dbReference>
<sequence>MRDMSSTEKITQDLNNNNITASTKQNIKSPRKPQHRQHNNDNEVVNGGAENRESQRESSANQGNNVQQTMKVGKEAVAGLPNENALLELMDKSGYQLTHHNGQRKFGPPPNWTGPIPLRGCEVFVGKLPRDCYEDELVPVFEKVGKIYELRLMMDYNGQNRGYAFVVYCSKRDAQKCVRTLNNYEIRKGRLLGVCQSVDNCRLFIGGIPKKVKKEDILEEISKVTDCVVDVIVYPSATDKSKNRGFAFVEYESHRSAAMARRKLMNGKIQLWGHPIAVDWAEPEQEVDEEIMDQVKVLYVRNLQLSTTEETIENLFKQHADVERVKKIKDYCFVHFATREGARNALDNMQGKQIDEADVEVTLAKPVDKEHYRQQRAVAKLMQMANQYQQFPSVLPELAPFNGMPPFNPQMPGLMYPPSFPVPGGQGVRPIARGRGRTAAGSRSAGGRAYVLNGFLPQLHPILQASMAAGGGQNLTQEQMYDILPGMDLSPTNPVTLKPQSNRSPFQLLEEICQKNQWGTPIFTLHSTVTNDGQLFLYKVTIPALGNTYQPQKLCRNIDEAKMYSAEYTISQIANEASISPQLSPAPYPVRPGSIPGRNPTTEGGAPNYPGYVPITTAAVMTKVAWPNGTLPPPPPPNFFEFPDTRPDFQPYNQQSGYHQY</sequence>
<feature type="region of interest" description="Disordered" evidence="6">
    <location>
        <begin position="1"/>
        <end position="66"/>
    </location>
</feature>
<dbReference type="Gene3D" id="3.30.160.20">
    <property type="match status" value="1"/>
</dbReference>
<evidence type="ECO:0000256" key="6">
    <source>
        <dbReference type="SAM" id="MobiDB-lite"/>
    </source>
</evidence>
<dbReference type="OrthoDB" id="3800936at2759"/>